<keyword evidence="3" id="KW-1185">Reference proteome</keyword>
<feature type="transmembrane region" description="Helical" evidence="1">
    <location>
        <begin position="92"/>
        <end position="112"/>
    </location>
</feature>
<dbReference type="EMBL" id="CAKMRJ010001112">
    <property type="protein sequence ID" value="CAH1420757.1"/>
    <property type="molecule type" value="Genomic_DNA"/>
</dbReference>
<dbReference type="Proteomes" id="UP001157418">
    <property type="component" value="Unassembled WGS sequence"/>
</dbReference>
<name>A0AAU9M2F2_9ASTR</name>
<comment type="caution">
    <text evidence="2">The sequence shown here is derived from an EMBL/GenBank/DDBJ whole genome shotgun (WGS) entry which is preliminary data.</text>
</comment>
<accession>A0AAU9M2F2</accession>
<keyword evidence="1" id="KW-0472">Membrane</keyword>
<protein>
    <submittedName>
        <fullName evidence="2">Uncharacterized protein</fullName>
    </submittedName>
</protein>
<evidence type="ECO:0000256" key="1">
    <source>
        <dbReference type="SAM" id="Phobius"/>
    </source>
</evidence>
<keyword evidence="1" id="KW-0812">Transmembrane</keyword>
<sequence>MGIQIPLRKKVTLNPNSMIQRDCDEDQWTPIIVVIIIPNFTRTISKAISSNNNSFAIFFALLYQLLLKLDSWFLTTVITFGFVYRLAETMDMYIVVSVGSLVLFVMLVIDLVRVWKIWRHGGEDETPLPEDQTMDAGKFNGYSVSILDKV</sequence>
<gene>
    <name evidence="2" type="ORF">LVIROSA_LOCUS8199</name>
</gene>
<organism evidence="2 3">
    <name type="scientific">Lactuca virosa</name>
    <dbReference type="NCBI Taxonomy" id="75947"/>
    <lineage>
        <taxon>Eukaryota</taxon>
        <taxon>Viridiplantae</taxon>
        <taxon>Streptophyta</taxon>
        <taxon>Embryophyta</taxon>
        <taxon>Tracheophyta</taxon>
        <taxon>Spermatophyta</taxon>
        <taxon>Magnoliopsida</taxon>
        <taxon>eudicotyledons</taxon>
        <taxon>Gunneridae</taxon>
        <taxon>Pentapetalae</taxon>
        <taxon>asterids</taxon>
        <taxon>campanulids</taxon>
        <taxon>Asterales</taxon>
        <taxon>Asteraceae</taxon>
        <taxon>Cichorioideae</taxon>
        <taxon>Cichorieae</taxon>
        <taxon>Lactucinae</taxon>
        <taxon>Lactuca</taxon>
    </lineage>
</organism>
<proteinExistence type="predicted"/>
<feature type="transmembrane region" description="Helical" evidence="1">
    <location>
        <begin position="55"/>
        <end position="80"/>
    </location>
</feature>
<evidence type="ECO:0000313" key="3">
    <source>
        <dbReference type="Proteomes" id="UP001157418"/>
    </source>
</evidence>
<dbReference type="AlphaFoldDB" id="A0AAU9M2F2"/>
<evidence type="ECO:0000313" key="2">
    <source>
        <dbReference type="EMBL" id="CAH1420757.1"/>
    </source>
</evidence>
<reference evidence="2 3" key="1">
    <citation type="submission" date="2022-01" db="EMBL/GenBank/DDBJ databases">
        <authorList>
            <person name="Xiong W."/>
            <person name="Schranz E."/>
        </authorList>
    </citation>
    <scope>NUCLEOTIDE SEQUENCE [LARGE SCALE GENOMIC DNA]</scope>
</reference>
<keyword evidence="1" id="KW-1133">Transmembrane helix</keyword>